<dbReference type="CDD" id="cd01855">
    <property type="entry name" value="YqeH"/>
    <property type="match status" value="1"/>
</dbReference>
<dbReference type="GO" id="GO:0005525">
    <property type="term" value="F:GTP binding"/>
    <property type="evidence" value="ECO:0007669"/>
    <property type="project" value="InterPro"/>
</dbReference>
<reference evidence="3" key="2">
    <citation type="journal article" date="2016" name="Sci. Rep.">
        <title>Dictyocaulus viviparus genome, variome and transcriptome elucidate lungworm biology and support future intervention.</title>
        <authorList>
            <person name="McNulty S.N."/>
            <person name="Strube C."/>
            <person name="Rosa B.A."/>
            <person name="Martin J.C."/>
            <person name="Tyagi R."/>
            <person name="Choi Y.J."/>
            <person name="Wang Q."/>
            <person name="Hallsworth Pepin K."/>
            <person name="Zhang X."/>
            <person name="Ozersky P."/>
            <person name="Wilson R.K."/>
            <person name="Sternberg P.W."/>
            <person name="Gasser R.B."/>
            <person name="Mitreva M."/>
        </authorList>
    </citation>
    <scope>NUCLEOTIDE SEQUENCE [LARGE SCALE GENOMIC DNA]</scope>
    <source>
        <strain evidence="3">HannoverDv2000</strain>
    </source>
</reference>
<sequence>MDAVEVIQFQQPYQNTGQVSNALDDDETFCEETEEIVTVNPTRPAIDKHCSGCGAQLHCKNSSLPGFLPEELLDKTVRKKMTEAILCRRCHLLKYYNFLINVNVCRVDYESIMSCLRLNSEALVLLIVDITDIPGSIYQHLPSIIGCQKPMIVIANKVDLLPPDAKCGYLKRFKLVVEEAIAKAGFRDHFNILHTALVSAKTGYGIEDLITEIYLKYTNVKLGMRNDIYLIGCTNAGKSSVFNALLQSDLCKVHAIDVVERATTSVWPGTTLSLLKFPVMKPTNYRLELRRRRLLQHRAWLQKEMYSRKLLLQKTKNPNYAVLFGAVQNTFKEKDDDLQPIPTSKILTEDPLKSSKNSPRWSLQDPLFTEGIWCYDTPGTVNDEQVLNLFTLDELTHVLPRRLLRPRTALVPVGYSLLIGGVARVDVEKCVKYNRLLLTTFASDDLPLNCMPTTEVDEFLKANVPTGALVVPCGNNRLAQWPDLESCVFELNGKESGGAVADIVLSSIGWVLVSSSSALIRIRSYTPCGKGMATRSALLPFAADVRGKRIPGTRFYKVKPVEFPVNIRRLNALRKKEPSEQQCT</sequence>
<evidence type="ECO:0000313" key="2">
    <source>
        <dbReference type="EMBL" id="KJH51401.1"/>
    </source>
</evidence>
<keyword evidence="3" id="KW-1185">Reference proteome</keyword>
<dbReference type="Gene3D" id="3.40.50.300">
    <property type="entry name" value="P-loop containing nucleotide triphosphate hydrolases"/>
    <property type="match status" value="1"/>
</dbReference>
<dbReference type="AlphaFoldDB" id="A0A0D8YA06"/>
<accession>A0A0D8YA06</accession>
<feature type="domain" description="G" evidence="1">
    <location>
        <begin position="228"/>
        <end position="279"/>
    </location>
</feature>
<dbReference type="Proteomes" id="UP000053766">
    <property type="component" value="Unassembled WGS sequence"/>
</dbReference>
<name>A0A0D8YA06_DICVI</name>
<dbReference type="InterPro" id="IPR027417">
    <property type="entry name" value="P-loop_NTPase"/>
</dbReference>
<dbReference type="SUPFAM" id="SSF52540">
    <property type="entry name" value="P-loop containing nucleoside triphosphate hydrolases"/>
    <property type="match status" value="1"/>
</dbReference>
<dbReference type="PANTHER" id="PTHR46406:SF1">
    <property type="entry name" value="NITRIC OXIDE-ASSOCIATED PROTEIN 1"/>
    <property type="match status" value="1"/>
</dbReference>
<reference evidence="2 3" key="1">
    <citation type="submission" date="2013-11" db="EMBL/GenBank/DDBJ databases">
        <title>Draft genome of the bovine lungworm Dictyocaulus viviparus.</title>
        <authorList>
            <person name="Mitreva M."/>
        </authorList>
    </citation>
    <scope>NUCLEOTIDE SEQUENCE [LARGE SCALE GENOMIC DNA]</scope>
    <source>
        <strain evidence="2 3">HannoverDv2000</strain>
    </source>
</reference>
<dbReference type="EMBL" id="KN716184">
    <property type="protein sequence ID" value="KJH51401.1"/>
    <property type="molecule type" value="Genomic_DNA"/>
</dbReference>
<evidence type="ECO:0000259" key="1">
    <source>
        <dbReference type="Pfam" id="PF01926"/>
    </source>
</evidence>
<dbReference type="InterPro" id="IPR006073">
    <property type="entry name" value="GTP-bd"/>
</dbReference>
<proteinExistence type="predicted"/>
<dbReference type="PANTHER" id="PTHR46406">
    <property type="entry name" value="NITRIC OXIDE-ASSOCIATED PROTEIN 1"/>
    <property type="match status" value="1"/>
</dbReference>
<gene>
    <name evidence="2" type="ORF">DICVIV_02415</name>
</gene>
<dbReference type="Pfam" id="PF01926">
    <property type="entry name" value="MMR_HSR1"/>
    <property type="match status" value="1"/>
</dbReference>
<protein>
    <recommendedName>
        <fullName evidence="1">G domain-containing protein</fullName>
    </recommendedName>
</protein>
<dbReference type="STRING" id="29172.A0A0D8YA06"/>
<dbReference type="InterPro" id="IPR052807">
    <property type="entry name" value="Mito_transl_resp_regulator"/>
</dbReference>
<evidence type="ECO:0000313" key="3">
    <source>
        <dbReference type="Proteomes" id="UP000053766"/>
    </source>
</evidence>
<organism evidence="2 3">
    <name type="scientific">Dictyocaulus viviparus</name>
    <name type="common">Bovine lungworm</name>
    <dbReference type="NCBI Taxonomy" id="29172"/>
    <lineage>
        <taxon>Eukaryota</taxon>
        <taxon>Metazoa</taxon>
        <taxon>Ecdysozoa</taxon>
        <taxon>Nematoda</taxon>
        <taxon>Chromadorea</taxon>
        <taxon>Rhabditida</taxon>
        <taxon>Rhabditina</taxon>
        <taxon>Rhabditomorpha</taxon>
        <taxon>Strongyloidea</taxon>
        <taxon>Metastrongylidae</taxon>
        <taxon>Dictyocaulus</taxon>
    </lineage>
</organism>
<dbReference type="OrthoDB" id="1696305at2759"/>